<dbReference type="InterPro" id="IPR039311">
    <property type="entry name" value="FAM187A/B"/>
</dbReference>
<dbReference type="InterPro" id="IPR007110">
    <property type="entry name" value="Ig-like_dom"/>
</dbReference>
<dbReference type="SMART" id="SM00408">
    <property type="entry name" value="IGc2"/>
    <property type="match status" value="1"/>
</dbReference>
<evidence type="ECO:0000256" key="8">
    <source>
        <dbReference type="SAM" id="Phobius"/>
    </source>
</evidence>
<organism evidence="11 12">
    <name type="scientific">Pogonomyrmex barbatus</name>
    <name type="common">red harvester ant</name>
    <dbReference type="NCBI Taxonomy" id="144034"/>
    <lineage>
        <taxon>Eukaryota</taxon>
        <taxon>Metazoa</taxon>
        <taxon>Ecdysozoa</taxon>
        <taxon>Arthropoda</taxon>
        <taxon>Hexapoda</taxon>
        <taxon>Insecta</taxon>
        <taxon>Pterygota</taxon>
        <taxon>Neoptera</taxon>
        <taxon>Endopterygota</taxon>
        <taxon>Hymenoptera</taxon>
        <taxon>Apocrita</taxon>
        <taxon>Aculeata</taxon>
        <taxon>Formicoidea</taxon>
        <taxon>Formicidae</taxon>
        <taxon>Myrmicinae</taxon>
        <taxon>Pogonomyrmex</taxon>
    </lineage>
</organism>
<evidence type="ECO:0000256" key="1">
    <source>
        <dbReference type="ARBA" id="ARBA00004479"/>
    </source>
</evidence>
<dbReference type="SMART" id="SM00409">
    <property type="entry name" value="IG"/>
    <property type="match status" value="2"/>
</dbReference>
<keyword evidence="5 8" id="KW-1133">Transmembrane helix</keyword>
<feature type="transmembrane region" description="Helical" evidence="8">
    <location>
        <begin position="438"/>
        <end position="458"/>
    </location>
</feature>
<comment type="subcellular location">
    <subcellularLocation>
        <location evidence="1">Membrane</location>
        <topology evidence="1">Single-pass type I membrane protein</topology>
    </subcellularLocation>
</comment>
<dbReference type="PANTHER" id="PTHR32178:SF6">
    <property type="entry name" value="IG-LIKE DOMAIN-CONTAINING PROTEIN"/>
    <property type="match status" value="1"/>
</dbReference>
<gene>
    <name evidence="12" type="primary">LOC105431484</name>
</gene>
<keyword evidence="3 8" id="KW-0812">Transmembrane</keyword>
<name>A0A6I9WM49_9HYME</name>
<proteinExistence type="inferred from homology"/>
<dbReference type="InterPro" id="IPR013783">
    <property type="entry name" value="Ig-like_fold"/>
</dbReference>
<evidence type="ECO:0000256" key="5">
    <source>
        <dbReference type="ARBA" id="ARBA00022989"/>
    </source>
</evidence>
<keyword evidence="4 9" id="KW-0732">Signal</keyword>
<feature type="signal peptide" evidence="9">
    <location>
        <begin position="1"/>
        <end position="19"/>
    </location>
</feature>
<evidence type="ECO:0000256" key="7">
    <source>
        <dbReference type="ARBA" id="ARBA00023180"/>
    </source>
</evidence>
<evidence type="ECO:0000256" key="6">
    <source>
        <dbReference type="ARBA" id="ARBA00023136"/>
    </source>
</evidence>
<dbReference type="RefSeq" id="XP_011644003.1">
    <property type="nucleotide sequence ID" value="XM_011645701.2"/>
</dbReference>
<evidence type="ECO:0000313" key="12">
    <source>
        <dbReference type="RefSeq" id="XP_011644003.1"/>
    </source>
</evidence>
<evidence type="ECO:0000256" key="3">
    <source>
        <dbReference type="ARBA" id="ARBA00022692"/>
    </source>
</evidence>
<reference evidence="12" key="1">
    <citation type="submission" date="2025-08" db="UniProtKB">
        <authorList>
            <consortium name="RefSeq"/>
        </authorList>
    </citation>
    <scope>IDENTIFICATION</scope>
</reference>
<dbReference type="SUPFAM" id="SSF48726">
    <property type="entry name" value="Immunoglobulin"/>
    <property type="match status" value="2"/>
</dbReference>
<dbReference type="Gene3D" id="2.60.40.10">
    <property type="entry name" value="Immunoglobulins"/>
    <property type="match status" value="2"/>
</dbReference>
<evidence type="ECO:0000256" key="4">
    <source>
        <dbReference type="ARBA" id="ARBA00022729"/>
    </source>
</evidence>
<dbReference type="GeneID" id="105431484"/>
<feature type="chain" id="PRO_5027035025" evidence="9">
    <location>
        <begin position="20"/>
        <end position="468"/>
    </location>
</feature>
<evidence type="ECO:0000256" key="9">
    <source>
        <dbReference type="SAM" id="SignalP"/>
    </source>
</evidence>
<sequence>MMKICVMFILIYYLSNVSLTLLRSNLNKNEELQKKFNKIFNGKYDNKMFLNIDEYEYPRANESLRHLHRQQWLDYYECLKKTYANMRRDRIIYPSALIALEGTSVILECKICISPIEMHMTLIEWHFNRTSESGNTESMLQDTDHIVNSPDNRYIVIYNVKLEQAGIYWCEIENTMGSVYYLYIDCDSETTNVYSNRTSHALQTALENVREYELKIYTTWTTWSPCSACDIVGIKLRYGYCTVSLVKTEQRYLVDKSVSTMNEIRHLEQDIKKGKKKEVRLIPVIENRKTEIMKRYCKKKCQKNIIFEIRDEKGNILESANNSAGIFSMIQNIPKPLASIIHSVIYEKYNKKVKLVCPGTLNADIPIIWRINNKKIIPSLIKLQSNGRIYINPQMQILFESLKFEDTNIYSCWQNNEIAGIIKLNVVGETEFKLNHHIIIIGAIIIISVVLIMFWRAFKKQIPYTTYQ</sequence>
<evidence type="ECO:0000256" key="2">
    <source>
        <dbReference type="ARBA" id="ARBA00008727"/>
    </source>
</evidence>
<keyword evidence="7" id="KW-0325">Glycoprotein</keyword>
<dbReference type="PROSITE" id="PS50835">
    <property type="entry name" value="IG_LIKE"/>
    <property type="match status" value="2"/>
</dbReference>
<dbReference type="Proteomes" id="UP000504615">
    <property type="component" value="Unplaced"/>
</dbReference>
<protein>
    <submittedName>
        <fullName evidence="12">Ig-like V-type domain-containing protein FAM187A</fullName>
    </submittedName>
</protein>
<feature type="domain" description="Ig-like" evidence="10">
    <location>
        <begin position="336"/>
        <end position="412"/>
    </location>
</feature>
<accession>A0A6I9WM49</accession>
<dbReference type="InterPro" id="IPR003598">
    <property type="entry name" value="Ig_sub2"/>
</dbReference>
<dbReference type="InterPro" id="IPR003599">
    <property type="entry name" value="Ig_sub"/>
</dbReference>
<keyword evidence="11" id="KW-1185">Reference proteome</keyword>
<dbReference type="KEGG" id="pbar:105431484"/>
<feature type="domain" description="Ig-like" evidence="10">
    <location>
        <begin position="101"/>
        <end position="174"/>
    </location>
</feature>
<dbReference type="AlphaFoldDB" id="A0A6I9WM49"/>
<dbReference type="OrthoDB" id="7548784at2759"/>
<dbReference type="PANTHER" id="PTHR32178">
    <property type="entry name" value="FAM187"/>
    <property type="match status" value="1"/>
</dbReference>
<comment type="similarity">
    <text evidence="2">Belongs to the FAM187 family.</text>
</comment>
<dbReference type="GO" id="GO:0016020">
    <property type="term" value="C:membrane"/>
    <property type="evidence" value="ECO:0007669"/>
    <property type="project" value="UniProtKB-SubCell"/>
</dbReference>
<evidence type="ECO:0000313" key="11">
    <source>
        <dbReference type="Proteomes" id="UP000504615"/>
    </source>
</evidence>
<keyword evidence="6 8" id="KW-0472">Membrane</keyword>
<evidence type="ECO:0000259" key="10">
    <source>
        <dbReference type="PROSITE" id="PS50835"/>
    </source>
</evidence>
<dbReference type="InterPro" id="IPR036179">
    <property type="entry name" value="Ig-like_dom_sf"/>
</dbReference>